<dbReference type="OrthoDB" id="1247029at2"/>
<sequence length="230" mass="25160">MIVGHGMLARAFASRYAKDTRTLIFASGVADSDERAPSAFEREQRLLDEHLTTHAGRFVYFGSCSAADADRCETPYVRHKLAMEARVLDHAGGLILRLPQVVGRTDNPHTLANFLYRAIRDGEHFTVWRRAERNLVDVDDVVAIAAEFIDGRQSAGAIVTIAAEKSLPVPEIVAIFERLLGRRGHYDLLEKGAPLTIDAGPALAVAAALGRPLTGDYVETVLAKYHGRDA</sequence>
<comment type="caution">
    <text evidence="2">The sequence shown here is derived from an EMBL/GenBank/DDBJ whole genome shotgun (WGS) entry which is preliminary data.</text>
</comment>
<evidence type="ECO:0000313" key="3">
    <source>
        <dbReference type="Proteomes" id="UP000029385"/>
    </source>
</evidence>
<dbReference type="AlphaFoldDB" id="A0A091ARK6"/>
<feature type="domain" description="NAD-dependent epimerase/dehydratase" evidence="1">
    <location>
        <begin position="42"/>
        <end position="150"/>
    </location>
</feature>
<dbReference type="Gene3D" id="3.40.50.720">
    <property type="entry name" value="NAD(P)-binding Rossmann-like Domain"/>
    <property type="match status" value="1"/>
</dbReference>
<dbReference type="InterPro" id="IPR036291">
    <property type="entry name" value="NAD(P)-bd_dom_sf"/>
</dbReference>
<dbReference type="Proteomes" id="UP000029385">
    <property type="component" value="Unassembled WGS sequence"/>
</dbReference>
<protein>
    <recommendedName>
        <fullName evidence="1">NAD-dependent epimerase/dehydratase domain-containing protein</fullName>
    </recommendedName>
</protein>
<dbReference type="InterPro" id="IPR001509">
    <property type="entry name" value="Epimerase_deHydtase"/>
</dbReference>
<dbReference type="Pfam" id="PF01370">
    <property type="entry name" value="Epimerase"/>
    <property type="match status" value="1"/>
</dbReference>
<dbReference type="PATRIC" id="fig|1121015.4.peg.1854"/>
<dbReference type="SUPFAM" id="SSF51735">
    <property type="entry name" value="NAD(P)-binding Rossmann-fold domains"/>
    <property type="match status" value="1"/>
</dbReference>
<dbReference type="EMBL" id="AVCI01000007">
    <property type="protein sequence ID" value="KFN42828.1"/>
    <property type="molecule type" value="Genomic_DNA"/>
</dbReference>
<reference evidence="2 3" key="1">
    <citation type="submission" date="2013-09" db="EMBL/GenBank/DDBJ databases">
        <title>Genome sequencing of Arenimonas oryziterrae.</title>
        <authorList>
            <person name="Chen F."/>
            <person name="Wang G."/>
        </authorList>
    </citation>
    <scope>NUCLEOTIDE SEQUENCE [LARGE SCALE GENOMIC DNA]</scope>
    <source>
        <strain evidence="2 3">YC6267</strain>
    </source>
</reference>
<dbReference type="RefSeq" id="WP_022969943.1">
    <property type="nucleotide sequence ID" value="NZ_ATVD01000004.1"/>
</dbReference>
<gene>
    <name evidence="2" type="ORF">N789_11905</name>
</gene>
<organism evidence="2 3">
    <name type="scientific">Arenimonas oryziterrae DSM 21050 = YC6267</name>
    <dbReference type="NCBI Taxonomy" id="1121015"/>
    <lineage>
        <taxon>Bacteria</taxon>
        <taxon>Pseudomonadati</taxon>
        <taxon>Pseudomonadota</taxon>
        <taxon>Gammaproteobacteria</taxon>
        <taxon>Lysobacterales</taxon>
        <taxon>Lysobacteraceae</taxon>
        <taxon>Arenimonas</taxon>
    </lineage>
</organism>
<proteinExistence type="predicted"/>
<dbReference type="STRING" id="1121015.GCA_000420545_02341"/>
<accession>A0A091ARK6</accession>
<dbReference type="eggNOG" id="COG0451">
    <property type="taxonomic scope" value="Bacteria"/>
</dbReference>
<evidence type="ECO:0000313" key="2">
    <source>
        <dbReference type="EMBL" id="KFN42828.1"/>
    </source>
</evidence>
<keyword evidence="3" id="KW-1185">Reference proteome</keyword>
<evidence type="ECO:0000259" key="1">
    <source>
        <dbReference type="Pfam" id="PF01370"/>
    </source>
</evidence>
<name>A0A091ARK6_9GAMM</name>